<evidence type="ECO:0000256" key="12">
    <source>
        <dbReference type="ARBA" id="ARBA00023170"/>
    </source>
</evidence>
<evidence type="ECO:0000256" key="13">
    <source>
        <dbReference type="ARBA" id="ARBA00023237"/>
    </source>
</evidence>
<evidence type="ECO:0000313" key="18">
    <source>
        <dbReference type="Proteomes" id="UP000270216"/>
    </source>
</evidence>
<evidence type="ECO:0000256" key="11">
    <source>
        <dbReference type="ARBA" id="ARBA00023136"/>
    </source>
</evidence>
<dbReference type="Pfam" id="PF07715">
    <property type="entry name" value="Plug"/>
    <property type="match status" value="1"/>
</dbReference>
<evidence type="ECO:0000256" key="1">
    <source>
        <dbReference type="ARBA" id="ARBA00004571"/>
    </source>
</evidence>
<evidence type="ECO:0000256" key="6">
    <source>
        <dbReference type="ARBA" id="ARBA00022692"/>
    </source>
</evidence>
<dbReference type="InterPro" id="IPR037066">
    <property type="entry name" value="Plug_dom_sf"/>
</dbReference>
<evidence type="ECO:0000256" key="9">
    <source>
        <dbReference type="ARBA" id="ARBA00023065"/>
    </source>
</evidence>
<keyword evidence="7" id="KW-0732">Signal</keyword>
<dbReference type="Gene3D" id="2.40.170.20">
    <property type="entry name" value="TonB-dependent receptor, beta-barrel domain"/>
    <property type="match status" value="1"/>
</dbReference>
<dbReference type="InterPro" id="IPR000531">
    <property type="entry name" value="Beta-barrel_TonB"/>
</dbReference>
<reference evidence="17 18" key="1">
    <citation type="submission" date="2018-12" db="EMBL/GenBank/DDBJ databases">
        <title>Whole genome sequence of a Pandoraea apista isolate from a patient with cystic fibrosis.</title>
        <authorList>
            <person name="Kenna D.T."/>
            <person name="Turton J.F."/>
        </authorList>
    </citation>
    <scope>NUCLEOTIDE SEQUENCE [LARGE SCALE GENOMIC DNA]</scope>
    <source>
        <strain evidence="17 18">Pa13324</strain>
    </source>
</reference>
<sequence length="863" mass="93899">MRGFRISRGIDRNAHFDVSMPHRKESAVMFSHVSHTPARAARARTLVRAETASTRRAVTLAASTLFALSAFAALSAHAQSSATGNAAPATAARAAQALHIPAGSLQQGLVAFAQQTGLMISYDAAQIADKRTAGVSGTYTPSLALAILIEGTGLQASGQPNGGYIVAPGPKAAAGAAGDAIALPQTNVNARAERDIARGPVVGYVAQRSDTATKSDTSIMTTSQSISVIPRDQMNDQAVQTVTDALKYAAGVNADPYGSDTRADWFYIRGFNADVYWDGLRVPQIANRPGSYAAIRVDPYTLERVEVLRGPSSILYGAGNLGGLVNLVSKAPSAEPYREIGVDYGTFDRRQLRVDMTGPANEDGTLLYRITGLGRLSNSQTDNVSDDRIMLQPSITWRPNAQTSFTWFVNYMQDSMGSSVSYGPALGMVTPSRWGRIDRDLLTGDPAFDRYRKTQVATGYRFEHRLSDTLQWRSTARFTHMDLDYKSIYGTALLADQRTLQRTAYQAAPILNGWQLDNNVQYDTKTGPVAHKVVGGVDFQTQRFLNRVWTGTAPSLDLYAPVYGVKGVLPANPTTSTDQTQTQLGLYLQDQMRWDRWYLTLGGREDFTWSTTDNNINKTSVKQTPNKFTWRAGLLYESAIGLSPYFSYSTSFLPTLSTNLAGDPLKPTTGQQYEIGLKYQPVNTNAIFTASLFNLTQQNVSTADPANTRNTIQTGEVRSRGAELEARVSLTNKLNVVASYTYQDVEVTRSNNADLGKRPYGVPRNMASFWADYNFGNVGDVKLGAGAGVRYLGQTAGDTANSFSVPGVTLVDASLHADIGWRWRLQLNATNLFDRTYVAGCNTTVQCYYGTGRTVLGSVTARW</sequence>
<dbReference type="InterPro" id="IPR010105">
    <property type="entry name" value="TonB_sidphr_rcpt"/>
</dbReference>
<evidence type="ECO:0000256" key="3">
    <source>
        <dbReference type="ARBA" id="ARBA00022448"/>
    </source>
</evidence>
<dbReference type="InterPro" id="IPR036942">
    <property type="entry name" value="Beta-barrel_TonB_sf"/>
</dbReference>
<dbReference type="SMART" id="SM00965">
    <property type="entry name" value="STN"/>
    <property type="match status" value="1"/>
</dbReference>
<keyword evidence="4 14" id="KW-1134">Transmembrane beta strand</keyword>
<feature type="domain" description="Secretin/TonB short N-terminal" evidence="16">
    <location>
        <begin position="118"/>
        <end position="169"/>
    </location>
</feature>
<dbReference type="Proteomes" id="UP000270216">
    <property type="component" value="Unassembled WGS sequence"/>
</dbReference>
<dbReference type="InterPro" id="IPR011662">
    <property type="entry name" value="Secretin/TonB_short_N"/>
</dbReference>
<keyword evidence="8" id="KW-0408">Iron</keyword>
<comment type="similarity">
    <text evidence="2 14 15">Belongs to the TonB-dependent receptor family.</text>
</comment>
<organism evidence="17 18">
    <name type="scientific">Pandoraea apista</name>
    <dbReference type="NCBI Taxonomy" id="93218"/>
    <lineage>
        <taxon>Bacteria</taxon>
        <taxon>Pseudomonadati</taxon>
        <taxon>Pseudomonadota</taxon>
        <taxon>Betaproteobacteria</taxon>
        <taxon>Burkholderiales</taxon>
        <taxon>Burkholderiaceae</taxon>
        <taxon>Pandoraea</taxon>
    </lineage>
</organism>
<dbReference type="SUPFAM" id="SSF56935">
    <property type="entry name" value="Porins"/>
    <property type="match status" value="1"/>
</dbReference>
<protein>
    <submittedName>
        <fullName evidence="17">TonB-dependent siderophore receptor</fullName>
    </submittedName>
</protein>
<evidence type="ECO:0000256" key="10">
    <source>
        <dbReference type="ARBA" id="ARBA00023077"/>
    </source>
</evidence>
<keyword evidence="13 14" id="KW-0998">Cell outer membrane</keyword>
<comment type="caution">
    <text evidence="17">The sequence shown here is derived from an EMBL/GenBank/DDBJ whole genome shotgun (WGS) entry which is preliminary data.</text>
</comment>
<evidence type="ECO:0000256" key="7">
    <source>
        <dbReference type="ARBA" id="ARBA00022729"/>
    </source>
</evidence>
<accession>A0ABX9ZLL8</accession>
<dbReference type="PROSITE" id="PS52016">
    <property type="entry name" value="TONB_DEPENDENT_REC_3"/>
    <property type="match status" value="1"/>
</dbReference>
<evidence type="ECO:0000256" key="4">
    <source>
        <dbReference type="ARBA" id="ARBA00022452"/>
    </source>
</evidence>
<keyword evidence="9" id="KW-0406">Ion transport</keyword>
<dbReference type="InterPro" id="IPR039426">
    <property type="entry name" value="TonB-dep_rcpt-like"/>
</dbReference>
<dbReference type="InterPro" id="IPR012910">
    <property type="entry name" value="Plug_dom"/>
</dbReference>
<keyword evidence="18" id="KW-1185">Reference proteome</keyword>
<comment type="subcellular location">
    <subcellularLocation>
        <location evidence="1 14">Cell outer membrane</location>
        <topology evidence="1 14">Multi-pass membrane protein</topology>
    </subcellularLocation>
</comment>
<dbReference type="Gene3D" id="3.55.50.30">
    <property type="match status" value="1"/>
</dbReference>
<dbReference type="Gene3D" id="2.170.130.10">
    <property type="entry name" value="TonB-dependent receptor, plug domain"/>
    <property type="match status" value="1"/>
</dbReference>
<keyword evidence="12 17" id="KW-0675">Receptor</keyword>
<gene>
    <name evidence="17" type="ORF">EJE83_17710</name>
</gene>
<evidence type="ECO:0000256" key="14">
    <source>
        <dbReference type="PROSITE-ProRule" id="PRU01360"/>
    </source>
</evidence>
<evidence type="ECO:0000256" key="5">
    <source>
        <dbReference type="ARBA" id="ARBA00022496"/>
    </source>
</evidence>
<keyword evidence="5" id="KW-0410">Iron transport</keyword>
<dbReference type="PANTHER" id="PTHR32552:SF68">
    <property type="entry name" value="FERRICHROME OUTER MEMBRANE TRANSPORTER_PHAGE RECEPTOR"/>
    <property type="match status" value="1"/>
</dbReference>
<evidence type="ECO:0000313" key="17">
    <source>
        <dbReference type="EMBL" id="RSK78037.1"/>
    </source>
</evidence>
<dbReference type="PANTHER" id="PTHR32552">
    <property type="entry name" value="FERRICHROME IRON RECEPTOR-RELATED"/>
    <property type="match status" value="1"/>
</dbReference>
<keyword evidence="3 14" id="KW-0813">Transport</keyword>
<evidence type="ECO:0000259" key="16">
    <source>
        <dbReference type="SMART" id="SM00965"/>
    </source>
</evidence>
<evidence type="ECO:0000256" key="8">
    <source>
        <dbReference type="ARBA" id="ARBA00023004"/>
    </source>
</evidence>
<name>A0ABX9ZLL8_9BURK</name>
<proteinExistence type="inferred from homology"/>
<evidence type="ECO:0000256" key="2">
    <source>
        <dbReference type="ARBA" id="ARBA00009810"/>
    </source>
</evidence>
<keyword evidence="10 15" id="KW-0798">TonB box</keyword>
<evidence type="ECO:0000256" key="15">
    <source>
        <dbReference type="RuleBase" id="RU003357"/>
    </source>
</evidence>
<keyword evidence="6 14" id="KW-0812">Transmembrane</keyword>
<dbReference type="Pfam" id="PF00593">
    <property type="entry name" value="TonB_dep_Rec_b-barrel"/>
    <property type="match status" value="1"/>
</dbReference>
<dbReference type="CDD" id="cd01347">
    <property type="entry name" value="ligand_gated_channel"/>
    <property type="match status" value="1"/>
</dbReference>
<keyword evidence="11 14" id="KW-0472">Membrane</keyword>
<dbReference type="EMBL" id="RWHX01000035">
    <property type="protein sequence ID" value="RSK78037.1"/>
    <property type="molecule type" value="Genomic_DNA"/>
</dbReference>
<dbReference type="NCBIfam" id="TIGR01783">
    <property type="entry name" value="TonB-siderophor"/>
    <property type="match status" value="1"/>
</dbReference>